<dbReference type="AlphaFoldDB" id="H7C549"/>
<dbReference type="HOGENOM" id="CLU_2102474_0_0_1"/>
<dbReference type="Proteomes" id="UP000005640">
    <property type="component" value="Chromosome X"/>
</dbReference>
<dbReference type="VEuPathDB" id="HostDB:ENSG00000102001"/>
<keyword evidence="3" id="KW-1185">Reference proteome</keyword>
<dbReference type="Ensembl" id="ENST00000486943.1">
    <property type="protein sequence ID" value="ENSP00000418961.1"/>
    <property type="gene ID" value="ENSG00000102001.13"/>
</dbReference>
<proteinExistence type="predicted"/>
<dbReference type="EMBL" id="AC232271">
    <property type="status" value="NOT_ANNOTATED_CDS"/>
    <property type="molecule type" value="Genomic_DNA"/>
</dbReference>
<reference evidence="2" key="4">
    <citation type="submission" date="2025-08" db="UniProtKB">
        <authorList>
            <consortium name="Ensembl"/>
        </authorList>
    </citation>
    <scope>IDENTIFICATION</scope>
</reference>
<feature type="compositionally biased region" description="Acidic residues" evidence="1">
    <location>
        <begin position="48"/>
        <end position="67"/>
    </location>
</feature>
<evidence type="ECO:0000313" key="3">
    <source>
        <dbReference type="Proteomes" id="UP000005640"/>
    </source>
</evidence>
<feature type="compositionally biased region" description="Basic residues" evidence="1">
    <location>
        <begin position="1"/>
        <end position="11"/>
    </location>
</feature>
<dbReference type="OpenTargets" id="ENSG00000102001"/>
<dbReference type="HGNC" id="HGNC:1393">
    <property type="gene designation" value="CACNA1F"/>
</dbReference>
<dbReference type="Bgee" id="ENSG00000102001">
    <property type="expression patterns" value="Expressed in granulocyte and 89 other cell types or tissues"/>
</dbReference>
<dbReference type="ChiTaRS" id="CACNA1F">
    <property type="organism name" value="human"/>
</dbReference>
<reference evidence="2 3" key="1">
    <citation type="journal article" date="2001" name="Nature">
        <title>Initial sequencing and analysis of the human genome.</title>
        <authorList>
            <consortium name="International Human Genome Sequencing Consortium"/>
            <person name="Lander E.S."/>
            <person name="Linton L.M."/>
            <person name="Birren B."/>
            <person name="Nusbaum C."/>
            <person name="Zody M.C."/>
            <person name="Baldwin J."/>
            <person name="Devon K."/>
            <person name="Dewar K."/>
            <person name="Doyle M."/>
            <person name="FitzHugh W."/>
            <person name="Funke R."/>
            <person name="Gage D."/>
            <person name="Harris K."/>
            <person name="Heaford A."/>
            <person name="Howland J."/>
            <person name="Kann L."/>
            <person name="Lehoczky J."/>
            <person name="LeVine R."/>
            <person name="McEwan P."/>
            <person name="McKernan K."/>
            <person name="Meldrim J."/>
            <person name="Mesirov J.P."/>
            <person name="Miranda C."/>
            <person name="Morris W."/>
            <person name="Naylor J."/>
            <person name="Raymond C."/>
            <person name="Rosetti M."/>
            <person name="Santos R."/>
            <person name="Sheridan A."/>
            <person name="Sougnez C."/>
            <person name="Stange-Thomann N."/>
            <person name="Stojanovic N."/>
            <person name="Subramanian A."/>
            <person name="Wyman D."/>
            <person name="Rogers J."/>
            <person name="Sulston J."/>
            <person name="Ainscough R."/>
            <person name="Beck S."/>
            <person name="Bentley D."/>
            <person name="Burton J."/>
            <person name="Clee C."/>
            <person name="Carter N."/>
            <person name="Coulson A."/>
            <person name="Deadman R."/>
            <person name="Deloukas P."/>
            <person name="Dunham A."/>
            <person name="Dunham I."/>
            <person name="Durbin R."/>
            <person name="French L."/>
            <person name="Grafham D."/>
            <person name="Gregory S."/>
            <person name="Hubbard T."/>
            <person name="Humphray S."/>
            <person name="Hunt A."/>
            <person name="Jones M."/>
            <person name="Lloyd C."/>
            <person name="McMurray A."/>
            <person name="Matthews L."/>
            <person name="Mercer S."/>
            <person name="Milne S."/>
            <person name="Mullikin J.C."/>
            <person name="Mungall A."/>
            <person name="Plumb R."/>
            <person name="Ross M."/>
            <person name="Shownkeen R."/>
            <person name="Sims S."/>
            <person name="Waterston R.H."/>
            <person name="Wilson R.K."/>
            <person name="Hillier L.W."/>
            <person name="McPherson J.D."/>
            <person name="Marra M.A."/>
            <person name="Mardis E.R."/>
            <person name="Fulton L.A."/>
            <person name="Chinwalla A.T."/>
            <person name="Pepin K.H."/>
            <person name="Gish W.R."/>
            <person name="Chissoe S.L."/>
            <person name="Wendl M.C."/>
            <person name="Delehaunty K.D."/>
            <person name="Miner T.L."/>
            <person name="Delehaunty A."/>
            <person name="Kramer J.B."/>
            <person name="Cook L.L."/>
            <person name="Fulton R.S."/>
            <person name="Johnson D.L."/>
            <person name="Minx P.J."/>
            <person name="Clifton S.W."/>
            <person name="Hawkins T."/>
            <person name="Branscomb E."/>
            <person name="Predki P."/>
            <person name="Richardson P."/>
            <person name="Wenning S."/>
            <person name="Slezak T."/>
            <person name="Doggett N."/>
            <person name="Cheng J.F."/>
            <person name="Olsen A."/>
            <person name="Lucas S."/>
            <person name="Elkin C."/>
            <person name="Uberbacher E."/>
            <person name="Frazier M."/>
            <person name="Gibbs R.A."/>
            <person name="Muzny D.M."/>
            <person name="Scherer S.E."/>
            <person name="Bouck J.B."/>
            <person name="Sodergren E.J."/>
            <person name="Worley K.C."/>
            <person name="Rives C.M."/>
            <person name="Gorrell J.H."/>
            <person name="Metzker M.L."/>
            <person name="Naylor S.L."/>
            <person name="Kucherlapati R.S."/>
            <person name="Nelson D.L."/>
            <person name="Weinstock G.M."/>
            <person name="Sakaki Y."/>
            <person name="Fujiyama A."/>
            <person name="Hattori M."/>
            <person name="Yada T."/>
            <person name="Toyoda A."/>
            <person name="Itoh T."/>
            <person name="Kawagoe C."/>
            <person name="Watanabe H."/>
            <person name="Totoki Y."/>
            <person name="Taylor T."/>
            <person name="Weissenbach J."/>
            <person name="Heilig R."/>
            <person name="Saurin W."/>
            <person name="Artiguenave F."/>
            <person name="Brottier P."/>
            <person name="Bruls T."/>
            <person name="Pelletier E."/>
            <person name="Robert C."/>
            <person name="Wincker P."/>
            <person name="Smith D.R."/>
            <person name="Doucette-Stamm L."/>
            <person name="Rubenfield M."/>
            <person name="Weinstock K."/>
            <person name="Lee H.M."/>
            <person name="Dubois J."/>
            <person name="Rosenthal A."/>
            <person name="Platzer M."/>
            <person name="Nyakatura G."/>
            <person name="Taudien S."/>
            <person name="Rump A."/>
            <person name="Yang H."/>
            <person name="Yu J."/>
            <person name="Wang J."/>
            <person name="Huang G."/>
            <person name="Gu J."/>
            <person name="Hood L."/>
            <person name="Rowen L."/>
            <person name="Madan A."/>
            <person name="Qin S."/>
            <person name="Davis R.W."/>
            <person name="Federspiel N.A."/>
            <person name="Abola A.P."/>
            <person name="Proctor M.J."/>
            <person name="Myers R.M."/>
            <person name="Schmutz J."/>
            <person name="Dickson M."/>
            <person name="Grimwood J."/>
            <person name="Cox D.R."/>
            <person name="Olson M.V."/>
            <person name="Kaul R."/>
            <person name="Raymond C."/>
            <person name="Shimizu N."/>
            <person name="Kawasaki K."/>
            <person name="Minoshima S."/>
            <person name="Evans G.A."/>
            <person name="Athanasiou M."/>
            <person name="Schultz R."/>
            <person name="Roe B.A."/>
            <person name="Chen F."/>
            <person name="Pan H."/>
            <person name="Ramser J."/>
            <person name="Lehrach H."/>
            <person name="Reinhardt R."/>
            <person name="McCombie W.R."/>
            <person name="de la Bastide M."/>
            <person name="Dedhia N."/>
            <person name="Blocker H."/>
            <person name="Hornischer K."/>
            <person name="Nordsiek G."/>
            <person name="Agarwala R."/>
            <person name="Aravind L."/>
            <person name="Bailey J.A."/>
            <person name="Bateman A."/>
            <person name="Batzoglou S."/>
            <person name="Birney E."/>
            <person name="Bork P."/>
            <person name="Brown D.G."/>
            <person name="Burge C.B."/>
            <person name="Cerutti L."/>
            <person name="Chen H.C."/>
            <person name="Church D."/>
            <person name="Clamp M."/>
            <person name="Copley R.R."/>
            <person name="Doerks T."/>
            <person name="Eddy S.R."/>
            <person name="Eichler E.E."/>
            <person name="Furey T.S."/>
            <person name="Galagan J."/>
            <person name="Gilbert J.G."/>
            <person name="Harmon C."/>
            <person name="Hayashizaki Y."/>
            <person name="Haussler D."/>
            <person name="Hermjakob H."/>
            <person name="Hokamp K."/>
            <person name="Jang W."/>
            <person name="Johnson L.S."/>
            <person name="Jones T.A."/>
            <person name="Kasif S."/>
            <person name="Kaspryzk A."/>
            <person name="Kennedy S."/>
            <person name="Kent W.J."/>
            <person name="Kitts P."/>
            <person name="Koonin E.V."/>
            <person name="Korf I."/>
            <person name="Kulp D."/>
            <person name="Lancet D."/>
            <person name="Lowe T.M."/>
            <person name="McLysaght A."/>
            <person name="Mikkelsen T."/>
            <person name="Moran J.V."/>
            <person name="Mulder N."/>
            <person name="Pollara V.J."/>
            <person name="Ponting C.P."/>
            <person name="Schuler G."/>
            <person name="Schultz J."/>
            <person name="Slater G."/>
            <person name="Smit A.F."/>
            <person name="Stupka E."/>
            <person name="Szustakowski J."/>
            <person name="Thierry-Mieg D."/>
            <person name="Thierry-Mieg J."/>
            <person name="Wagner L."/>
            <person name="Wallis J."/>
            <person name="Wheeler R."/>
            <person name="Williams A."/>
            <person name="Wolf Y.I."/>
            <person name="Wolfe K.H."/>
            <person name="Yang S.P."/>
            <person name="Yeh R.F."/>
            <person name="Collins F."/>
            <person name="Guyer M.S."/>
            <person name="Peterson J."/>
            <person name="Felsenfeld A."/>
            <person name="Wetterstrand K.A."/>
            <person name="Patrinos A."/>
            <person name="Morgan M.J."/>
            <person name="de Jong P."/>
            <person name="Catanese J.J."/>
            <person name="Osoegawa K."/>
            <person name="Shizuya H."/>
            <person name="Choi S."/>
            <person name="Chen Y.J."/>
        </authorList>
    </citation>
    <scope>NUCLEOTIDE SEQUENCE [LARGE SCALE GENOMIC DNA]</scope>
</reference>
<dbReference type="UCSC" id="uc064zfi.1">
    <property type="organism name" value="human"/>
</dbReference>
<dbReference type="Antibodypedia" id="26145">
    <property type="antibodies" value="104 antibodies from 18 providers"/>
</dbReference>
<name>H7C549_HUMAN</name>
<sequence>DYFRKFRRRKEKGLLGNDAAPSTSSALQAGLRSLQDLGPEMRQALTCDTEEEEEEGQEGVEEEDEKDLETNKVGTSFHSPRNLIVKYFVNPLSDFDTASGKKLPQRSPLCNRKIFI</sequence>
<evidence type="ECO:0000256" key="1">
    <source>
        <dbReference type="SAM" id="MobiDB-lite"/>
    </source>
</evidence>
<accession>H7C549</accession>
<reference evidence="2 3" key="2">
    <citation type="journal article" date="2004" name="Nature">
        <title>Finishing the euchromatic sequence of the human genome.</title>
        <authorList>
            <consortium name="International Human Genome Sequencing Consortium"/>
        </authorList>
    </citation>
    <scope>NUCLEOTIDE SEQUENCE [LARGE SCALE GENOMIC DNA]</scope>
</reference>
<reference evidence="2" key="5">
    <citation type="submission" date="2025-09" db="UniProtKB">
        <authorList>
            <consortium name="Ensembl"/>
        </authorList>
    </citation>
    <scope>IDENTIFICATION</scope>
</reference>
<organism evidence="2 3">
    <name type="scientific">Homo sapiens</name>
    <name type="common">Human</name>
    <dbReference type="NCBI Taxonomy" id="9606"/>
    <lineage>
        <taxon>Eukaryota</taxon>
        <taxon>Metazoa</taxon>
        <taxon>Chordata</taxon>
        <taxon>Craniata</taxon>
        <taxon>Vertebrata</taxon>
        <taxon>Euteleostomi</taxon>
        <taxon>Mammalia</taxon>
        <taxon>Eutheria</taxon>
        <taxon>Euarchontoglires</taxon>
        <taxon>Primates</taxon>
        <taxon>Haplorrhini</taxon>
        <taxon>Catarrhini</taxon>
        <taxon>Hominidae</taxon>
        <taxon>Homo</taxon>
    </lineage>
</organism>
<protein>
    <submittedName>
        <fullName evidence="2">Calcium voltage-gated channel subunit alpha1 F</fullName>
    </submittedName>
</protein>
<gene>
    <name evidence="2" type="primary">CACNA1F</name>
</gene>
<dbReference type="ExpressionAtlas" id="H7C549">
    <property type="expression patterns" value="baseline and differential"/>
</dbReference>
<dbReference type="OrthoDB" id="431720at2759"/>
<dbReference type="GeneTree" id="ENSGT00940000159855"/>
<feature type="region of interest" description="Disordered" evidence="1">
    <location>
        <begin position="1"/>
        <end position="75"/>
    </location>
</feature>
<reference evidence="2 3" key="3">
    <citation type="journal article" date="2005" name="Nature">
        <title>The DNA sequence of the human X chromosome.</title>
        <authorList>
            <person name="Ross M.T."/>
            <person name="Grafham D.V."/>
            <person name="Coffey A.J."/>
            <person name="Scherer S."/>
            <person name="McLay K."/>
            <person name="Muzny D."/>
            <person name="Platzer M."/>
            <person name="Howell G.R."/>
            <person name="Burrows C."/>
            <person name="Bird C.P."/>
            <person name="Frankish A."/>
            <person name="Lovell F.L."/>
            <person name="Howe K.L."/>
            <person name="Ashurst J.L."/>
            <person name="Fulton R.S."/>
            <person name="Sudbrak R."/>
            <person name="Wen G."/>
            <person name="Jones M.C."/>
            <person name="Hurles M.E."/>
            <person name="Andrews T.D."/>
            <person name="Scott C.E."/>
            <person name="Searle S."/>
            <person name="Ramser J."/>
            <person name="Whittaker A."/>
            <person name="Deadman R."/>
            <person name="Carter N.P."/>
            <person name="Hunt S.E."/>
            <person name="Chen R."/>
            <person name="Cree A."/>
            <person name="Gunaratne P."/>
            <person name="Havlak P."/>
            <person name="Hodgson A."/>
            <person name="Metzker M.L."/>
            <person name="Richards S."/>
            <person name="Scott G."/>
            <person name="Steffen D."/>
            <person name="Sodergren E."/>
            <person name="Wheeler D.A."/>
            <person name="Worley K.C."/>
            <person name="Ainscough R."/>
            <person name="Ambrose K.D."/>
            <person name="Ansari-Lari M.A."/>
            <person name="Aradhya S."/>
            <person name="Ashwell R.I."/>
            <person name="Babbage A.K."/>
            <person name="Bagguley C.L."/>
            <person name="Ballabio A."/>
            <person name="Banerjee R."/>
            <person name="Barker G.E."/>
            <person name="Barlow K.F."/>
            <person name="Barrett I.P."/>
            <person name="Bates K.N."/>
            <person name="Beare D.M."/>
            <person name="Beasley H."/>
            <person name="Beasley O."/>
            <person name="Beck A."/>
            <person name="Bethel G."/>
            <person name="Blechschmidt K."/>
            <person name="Brady N."/>
            <person name="Bray-Allen S."/>
            <person name="Bridgeman A.M."/>
            <person name="Brown A.J."/>
            <person name="Brown M.J."/>
            <person name="Bonnin D."/>
            <person name="Bruford E.A."/>
            <person name="Buhay C."/>
            <person name="Burch P."/>
            <person name="Burford D."/>
            <person name="Burgess J."/>
            <person name="Burrill W."/>
            <person name="Burton J."/>
            <person name="Bye J.M."/>
            <person name="Carder C."/>
            <person name="Carrel L."/>
            <person name="Chako J."/>
            <person name="Chapman J.C."/>
            <person name="Chavez D."/>
            <person name="Chen E."/>
            <person name="Chen G."/>
            <person name="Chen Y."/>
            <person name="Chen Z."/>
            <person name="Chinault C."/>
            <person name="Ciccodicola A."/>
            <person name="Clark S.Y."/>
            <person name="Clarke G."/>
            <person name="Clee C.M."/>
            <person name="Clegg S."/>
            <person name="Clerc-Blankenburg K."/>
            <person name="Clifford K."/>
            <person name="Cobley V."/>
            <person name="Cole C.G."/>
            <person name="Conquer J.S."/>
            <person name="Corby N."/>
            <person name="Connor R.E."/>
            <person name="David R."/>
            <person name="Davies J."/>
            <person name="Davis C."/>
            <person name="Davis J."/>
            <person name="Delgado O."/>
            <person name="Deshazo D."/>
            <person name="Dhami P."/>
            <person name="Ding Y."/>
            <person name="Dinh H."/>
            <person name="Dodsworth S."/>
            <person name="Draper H."/>
            <person name="Dugan-Rocha S."/>
            <person name="Dunham A."/>
            <person name="Dunn M."/>
            <person name="Durbin K.J."/>
            <person name="Dutta I."/>
            <person name="Eades T."/>
            <person name="Ellwood M."/>
            <person name="Emery-Cohen A."/>
            <person name="Errington H."/>
            <person name="Evans K.L."/>
            <person name="Faulkner L."/>
            <person name="Francis F."/>
            <person name="Frankland J."/>
            <person name="Fraser A.E."/>
            <person name="Galgoczy P."/>
            <person name="Gilbert J."/>
            <person name="Gill R."/>
            <person name="Glockner G."/>
            <person name="Gregory S.G."/>
            <person name="Gribble S."/>
            <person name="Griffiths C."/>
            <person name="Grocock R."/>
            <person name="Gu Y."/>
            <person name="Gwilliam R."/>
            <person name="Hamilton C."/>
            <person name="Hart E.A."/>
            <person name="Hawes A."/>
            <person name="Heath P.D."/>
            <person name="Heitmann K."/>
            <person name="Hennig S."/>
            <person name="Hernandez J."/>
            <person name="Hinzmann B."/>
            <person name="Ho S."/>
            <person name="Hoffs M."/>
            <person name="Howden P.J."/>
            <person name="Huckle E.J."/>
            <person name="Hume J."/>
            <person name="Hunt P.J."/>
            <person name="Hunt A.R."/>
            <person name="Isherwood J."/>
            <person name="Jacob L."/>
            <person name="Johnson D."/>
            <person name="Jones S."/>
            <person name="de Jong P.J."/>
            <person name="Joseph S.S."/>
            <person name="Keenan S."/>
            <person name="Kelly S."/>
            <person name="Kershaw J.K."/>
            <person name="Khan Z."/>
            <person name="Kioschis P."/>
            <person name="Klages S."/>
            <person name="Knights A.J."/>
            <person name="Kosiura A."/>
            <person name="Kovar-Smith C."/>
            <person name="Laird G.K."/>
            <person name="Langford C."/>
            <person name="Lawlor S."/>
            <person name="Leversha M."/>
            <person name="Lewis L."/>
            <person name="Liu W."/>
            <person name="Lloyd C."/>
            <person name="Lloyd D.M."/>
            <person name="Loulseged H."/>
            <person name="Loveland J.E."/>
            <person name="Lovell J.D."/>
            <person name="Lozado R."/>
            <person name="Lu J."/>
            <person name="Lyne R."/>
            <person name="Ma J."/>
            <person name="Maheshwari M."/>
            <person name="Matthews L.H."/>
            <person name="McDowall J."/>
            <person name="McLaren S."/>
            <person name="McMurray A."/>
            <person name="Meidl P."/>
            <person name="Meitinger T."/>
            <person name="Milne S."/>
            <person name="Miner G."/>
            <person name="Mistry S.L."/>
            <person name="Morgan M."/>
            <person name="Morris S."/>
            <person name="Muller I."/>
            <person name="Mullikin J.C."/>
            <person name="Nguyen N."/>
            <person name="Nordsiek G."/>
            <person name="Nyakatura G."/>
            <person name="O'Dell C.N."/>
            <person name="Okwuonu G."/>
            <person name="Palmer S."/>
            <person name="Pandian R."/>
            <person name="Parker D."/>
            <person name="Parrish J."/>
            <person name="Pasternak S."/>
            <person name="Patel D."/>
            <person name="Pearce A.V."/>
            <person name="Pearson D.M."/>
            <person name="Pelan S.E."/>
            <person name="Perez L."/>
            <person name="Porter K.M."/>
            <person name="Ramsey Y."/>
            <person name="Reichwald K."/>
            <person name="Rhodes S."/>
            <person name="Ridler K.A."/>
            <person name="Schlessinger D."/>
            <person name="Schueler M.G."/>
            <person name="Sehra H.K."/>
            <person name="Shaw-Smith C."/>
            <person name="Shen H."/>
            <person name="Sheridan E.M."/>
            <person name="Shownkeen R."/>
            <person name="Skuce C.D."/>
            <person name="Smith M.L."/>
            <person name="Sotheran E.C."/>
            <person name="Steingruber H.E."/>
            <person name="Steward C.A."/>
            <person name="Storey R."/>
            <person name="Swann R.M."/>
            <person name="Swarbreck D."/>
            <person name="Tabor P.E."/>
            <person name="Taudien S."/>
            <person name="Taylor T."/>
            <person name="Teague B."/>
            <person name="Thomas K."/>
            <person name="Thorpe A."/>
            <person name="Timms K."/>
            <person name="Tracey A."/>
            <person name="Trevanion S."/>
            <person name="Tromans A.C."/>
            <person name="d'Urso M."/>
            <person name="Verduzco D."/>
            <person name="Villasana D."/>
            <person name="Waldron L."/>
            <person name="Wall M."/>
            <person name="Wang Q."/>
            <person name="Warren J."/>
            <person name="Warry G.L."/>
            <person name="Wei X."/>
            <person name="West A."/>
            <person name="Whitehead S.L."/>
            <person name="Whiteley M.N."/>
            <person name="Wilkinson J.E."/>
            <person name="Willey D.L."/>
            <person name="Williams G."/>
            <person name="Williams L."/>
            <person name="Williamson A."/>
            <person name="Williamson H."/>
            <person name="Wilming L."/>
            <person name="Woodmansey R.L."/>
            <person name="Wray P.W."/>
            <person name="Yen J."/>
            <person name="Zhang J."/>
            <person name="Zhou J."/>
            <person name="Zoghbi H."/>
            <person name="Zorilla S."/>
            <person name="Buck D."/>
            <person name="Reinhardt R."/>
            <person name="Poustka A."/>
            <person name="Rosenthal A."/>
            <person name="Lehrach H."/>
            <person name="Meindl A."/>
            <person name="Minx P.J."/>
            <person name="Hillier L.W."/>
            <person name="Willard H.F."/>
            <person name="Wilson R.K."/>
            <person name="Waterston R.H."/>
            <person name="Rice C.M."/>
            <person name="Vaudin M."/>
            <person name="Coulson A."/>
            <person name="Nelson D.L."/>
            <person name="Weinstock G."/>
            <person name="Sulston J.E."/>
            <person name="Durbin R."/>
            <person name="Hubbard T."/>
            <person name="Gibbs R.A."/>
            <person name="Beck S."/>
            <person name="Rogers J."/>
            <person name="Bentley D.R."/>
        </authorList>
    </citation>
    <scope>NUCLEOTIDE SEQUENCE [LARGE SCALE GENOMIC DNA]</scope>
</reference>
<feature type="non-terminal residue" evidence="2">
    <location>
        <position position="1"/>
    </location>
</feature>
<evidence type="ECO:0000313" key="2">
    <source>
        <dbReference type="Ensembl" id="ENSP00000418961.1"/>
    </source>
</evidence>